<gene>
    <name evidence="2" type="ORF">STRAU_5900</name>
</gene>
<dbReference type="EMBL" id="AOPZ01000349">
    <property type="protein sequence ID" value="EPH41022.1"/>
    <property type="molecule type" value="Genomic_DNA"/>
</dbReference>
<dbReference type="InterPro" id="IPR021124">
    <property type="entry name" value="CRISPR-assoc_prot_Cas5"/>
</dbReference>
<dbReference type="GO" id="GO:0003723">
    <property type="term" value="F:RNA binding"/>
    <property type="evidence" value="ECO:0007669"/>
    <property type="project" value="InterPro"/>
</dbReference>
<reference evidence="2 3" key="1">
    <citation type="submission" date="2013-02" db="EMBL/GenBank/DDBJ databases">
        <title>Draft Genome Sequence of Streptomyces aurantiacus, Which Produces Setomimycin.</title>
        <authorList>
            <person name="Gruening B.A."/>
            <person name="Praeg A."/>
            <person name="Erxleben A."/>
            <person name="Guenther S."/>
            <person name="Mueller M."/>
        </authorList>
    </citation>
    <scope>NUCLEOTIDE SEQUENCE [LARGE SCALE GENOMIC DNA]</scope>
    <source>
        <strain evidence="2 3">JA 4570</strain>
    </source>
</reference>
<protein>
    <recommendedName>
        <fullName evidence="4">CRISPR system Cascade subunit CasD</fullName>
    </recommendedName>
</protein>
<dbReference type="InterPro" id="IPR010147">
    <property type="entry name" value="CRISPR-assoc_prot_CasD"/>
</dbReference>
<proteinExistence type="predicted"/>
<keyword evidence="3" id="KW-1185">Reference proteome</keyword>
<dbReference type="GO" id="GO:0043571">
    <property type="term" value="P:maintenance of CRISPR repeat elements"/>
    <property type="evidence" value="ECO:0007669"/>
    <property type="project" value="InterPro"/>
</dbReference>
<dbReference type="PATRIC" id="fig|1286094.4.peg.5832"/>
<dbReference type="Gene3D" id="3.30.70.2660">
    <property type="match status" value="2"/>
</dbReference>
<dbReference type="GO" id="GO:0051607">
    <property type="term" value="P:defense response to virus"/>
    <property type="evidence" value="ECO:0007669"/>
    <property type="project" value="UniProtKB-KW"/>
</dbReference>
<sequence length="281" mass="30758">MTHTLLLRLEGLLQAWGTRSRFSDRDTATHPTKSGVIGLLAAADGHDRNDHPTHPDTLPLTTLAHLRFGVRADRPGHPVHDFHTAGGGTYPLRPRDLITDPQRAARAAPALEQATGPTFTHAATTTLTDWYGGPKNVAPDPETGTLTAGNTRRTAVTSTRWYLADAAFLAAVESDDLPLLKRLARRLDEPRRLLWLGRKSCPPSHRVPHGIRHTTLETALSDTPLLPRPAHTACRAWIEVPHHTPGALPVQDQPLSFASRHRAHAPRWEKRLTLTPPGGPA</sequence>
<evidence type="ECO:0000256" key="1">
    <source>
        <dbReference type="ARBA" id="ARBA00023118"/>
    </source>
</evidence>
<dbReference type="OrthoDB" id="3189549at2"/>
<evidence type="ECO:0000313" key="3">
    <source>
        <dbReference type="Proteomes" id="UP000014629"/>
    </source>
</evidence>
<dbReference type="RefSeq" id="WP_016644021.1">
    <property type="nucleotide sequence ID" value="NZ_AOPZ01000349.1"/>
</dbReference>
<dbReference type="InterPro" id="IPR013422">
    <property type="entry name" value="CRISPR-assoc_prot_Cas5_N"/>
</dbReference>
<keyword evidence="1" id="KW-0051">Antiviral defense</keyword>
<name>S4AHV7_9ACTN</name>
<dbReference type="NCBIfam" id="TIGR02593">
    <property type="entry name" value="CRISPR_cas5"/>
    <property type="match status" value="1"/>
</dbReference>
<organism evidence="2 3">
    <name type="scientific">Streptomyces aurantiacus JA 4570</name>
    <dbReference type="NCBI Taxonomy" id="1286094"/>
    <lineage>
        <taxon>Bacteria</taxon>
        <taxon>Bacillati</taxon>
        <taxon>Actinomycetota</taxon>
        <taxon>Actinomycetes</taxon>
        <taxon>Kitasatosporales</taxon>
        <taxon>Streptomycetaceae</taxon>
        <taxon>Streptomyces</taxon>
        <taxon>Streptomyces aurantiacus group</taxon>
    </lineage>
</organism>
<dbReference type="AlphaFoldDB" id="S4AHV7"/>
<evidence type="ECO:0000313" key="2">
    <source>
        <dbReference type="EMBL" id="EPH41022.1"/>
    </source>
</evidence>
<accession>S4AHV7</accession>
<dbReference type="NCBIfam" id="TIGR01868">
    <property type="entry name" value="casD_Cas5e"/>
    <property type="match status" value="1"/>
</dbReference>
<dbReference type="Proteomes" id="UP000014629">
    <property type="component" value="Unassembled WGS sequence"/>
</dbReference>
<evidence type="ECO:0008006" key="4">
    <source>
        <dbReference type="Google" id="ProtNLM"/>
    </source>
</evidence>
<dbReference type="Pfam" id="PF09704">
    <property type="entry name" value="Cas_Cas5d"/>
    <property type="match status" value="1"/>
</dbReference>
<comment type="caution">
    <text evidence="2">The sequence shown here is derived from an EMBL/GenBank/DDBJ whole genome shotgun (WGS) entry which is preliminary data.</text>
</comment>